<proteinExistence type="predicted"/>
<dbReference type="OrthoDB" id="4698148at2"/>
<keyword evidence="1" id="KW-0472">Membrane</keyword>
<dbReference type="AlphaFoldDB" id="A0A3D9T3Q3"/>
<keyword evidence="3" id="KW-1185">Reference proteome</keyword>
<organism evidence="2 3">
    <name type="scientific">Thermomonospora umbrina</name>
    <dbReference type="NCBI Taxonomy" id="111806"/>
    <lineage>
        <taxon>Bacteria</taxon>
        <taxon>Bacillati</taxon>
        <taxon>Actinomycetota</taxon>
        <taxon>Actinomycetes</taxon>
        <taxon>Streptosporangiales</taxon>
        <taxon>Thermomonosporaceae</taxon>
        <taxon>Thermomonospora</taxon>
    </lineage>
</organism>
<name>A0A3D9T3Q3_9ACTN</name>
<evidence type="ECO:0000256" key="1">
    <source>
        <dbReference type="SAM" id="Phobius"/>
    </source>
</evidence>
<feature type="transmembrane region" description="Helical" evidence="1">
    <location>
        <begin position="50"/>
        <end position="71"/>
    </location>
</feature>
<gene>
    <name evidence="2" type="ORF">DFJ69_4906</name>
</gene>
<reference evidence="2 3" key="1">
    <citation type="submission" date="2018-08" db="EMBL/GenBank/DDBJ databases">
        <title>Sequencing the genomes of 1000 actinobacteria strains.</title>
        <authorList>
            <person name="Klenk H.-P."/>
        </authorList>
    </citation>
    <scope>NUCLEOTIDE SEQUENCE [LARGE SCALE GENOMIC DNA]</scope>
    <source>
        <strain evidence="2 3">DSM 43927</strain>
    </source>
</reference>
<dbReference type="EMBL" id="QTTT01000001">
    <property type="protein sequence ID" value="REE99394.1"/>
    <property type="molecule type" value="Genomic_DNA"/>
</dbReference>
<dbReference type="Proteomes" id="UP000256661">
    <property type="component" value="Unassembled WGS sequence"/>
</dbReference>
<keyword evidence="1" id="KW-0812">Transmembrane</keyword>
<dbReference type="InterPro" id="IPR018750">
    <property type="entry name" value="DUF2306_membrane"/>
</dbReference>
<evidence type="ECO:0000313" key="2">
    <source>
        <dbReference type="EMBL" id="REE99394.1"/>
    </source>
</evidence>
<dbReference type="Pfam" id="PF10067">
    <property type="entry name" value="DUF2306"/>
    <property type="match status" value="1"/>
</dbReference>
<keyword evidence="1" id="KW-1133">Transmembrane helix</keyword>
<evidence type="ECO:0000313" key="3">
    <source>
        <dbReference type="Proteomes" id="UP000256661"/>
    </source>
</evidence>
<feature type="transmembrane region" description="Helical" evidence="1">
    <location>
        <begin position="115"/>
        <end position="137"/>
    </location>
</feature>
<feature type="transmembrane region" description="Helical" evidence="1">
    <location>
        <begin position="149"/>
        <end position="173"/>
    </location>
</feature>
<protein>
    <submittedName>
        <fullName evidence="2">Putative membrane protein</fullName>
    </submittedName>
</protein>
<dbReference type="RefSeq" id="WP_116024707.1">
    <property type="nucleotide sequence ID" value="NZ_QTTT01000001.1"/>
</dbReference>
<comment type="caution">
    <text evidence="2">The sequence shown here is derived from an EMBL/GenBank/DDBJ whole genome shotgun (WGS) entry which is preliminary data.</text>
</comment>
<sequence length="226" mass="24535">MKKTAGLWWLALSAAAIAVYAPFPYLTESLDALAADDTGLASNYAGRPLWVRAALYVHIVAGGLVLLLSPVQLSSRLRGRLPRLHRVCGRVVLLAIVPGAVAGLLISPFNLAGPIGTAGFGLLALVWLAVAVAAHRAARRRDFRAHRRWALRVFALTYAGVTLRLWLIVLILAQPGTDHEVAFDRAYLIVPFLSWVPNLLLAEFLLRRGSAPRSRGRALDLDLARG</sequence>
<accession>A0A3D9T3Q3</accession>
<feature type="transmembrane region" description="Helical" evidence="1">
    <location>
        <begin position="185"/>
        <end position="206"/>
    </location>
</feature>
<feature type="transmembrane region" description="Helical" evidence="1">
    <location>
        <begin position="91"/>
        <end position="109"/>
    </location>
</feature>